<organism evidence="2">
    <name type="scientific">freshwater metagenome</name>
    <dbReference type="NCBI Taxonomy" id="449393"/>
    <lineage>
        <taxon>unclassified sequences</taxon>
        <taxon>metagenomes</taxon>
        <taxon>ecological metagenomes</taxon>
    </lineage>
</organism>
<dbReference type="EMBL" id="CAFBNC010000113">
    <property type="protein sequence ID" value="CAB4949399.1"/>
    <property type="molecule type" value="Genomic_DNA"/>
</dbReference>
<evidence type="ECO:0000313" key="2">
    <source>
        <dbReference type="EMBL" id="CAB4949399.1"/>
    </source>
</evidence>
<accession>A0A6J7K380</accession>
<protein>
    <submittedName>
        <fullName evidence="2">Unannotated protein</fullName>
    </submittedName>
</protein>
<dbReference type="AlphaFoldDB" id="A0A6J7K380"/>
<name>A0A6J7K380_9ZZZZ</name>
<evidence type="ECO:0000256" key="1">
    <source>
        <dbReference type="SAM" id="MobiDB-lite"/>
    </source>
</evidence>
<reference evidence="2" key="1">
    <citation type="submission" date="2020-05" db="EMBL/GenBank/DDBJ databases">
        <authorList>
            <person name="Chiriac C."/>
            <person name="Salcher M."/>
            <person name="Ghai R."/>
            <person name="Kavagutti S V."/>
        </authorList>
    </citation>
    <scope>NUCLEOTIDE SEQUENCE</scope>
</reference>
<proteinExistence type="predicted"/>
<feature type="compositionally biased region" description="Low complexity" evidence="1">
    <location>
        <begin position="1"/>
        <end position="18"/>
    </location>
</feature>
<feature type="region of interest" description="Disordered" evidence="1">
    <location>
        <begin position="1"/>
        <end position="36"/>
    </location>
</feature>
<sequence>MFTARRPGPGRTGSSPPSNLGPVRANGPLAGGGYRDPLTRIKGEDVAAAEKDYPIKVGTFLFTMVEPHPGHEVPYNRWYEHDHFYSGCLVGPNVFAGDRFVATRRLKDLRTTTANDMTSDPLRGSYLAVYWWLVGTDEETNRWNVDNVNWLHQQGRMYAERDHVHTLLYDMKWNVQKEPTGCTIDLALDHGYPGMVVVAGDVNEGHTHEEVEAWFRETYLPEAMAQPWGPELVGSGTVIPLADDAPADVVRAAAGPRRFLQLHFLDHDSAEGWEEGYAKIADAINASGLATHVWTAPWQQTNFGTDDFTDQLR</sequence>
<gene>
    <name evidence="2" type="ORF">UFOPK3733_01777</name>
</gene>